<name>A0A951UJX2_9NOST</name>
<reference evidence="1" key="2">
    <citation type="journal article" date="2022" name="Microbiol. Resour. Announc.">
        <title>Metagenome Sequencing to Explore Phylogenomics of Terrestrial Cyanobacteria.</title>
        <authorList>
            <person name="Ward R.D."/>
            <person name="Stajich J.E."/>
            <person name="Johansen J.R."/>
            <person name="Huntemann M."/>
            <person name="Clum A."/>
            <person name="Foster B."/>
            <person name="Foster B."/>
            <person name="Roux S."/>
            <person name="Palaniappan K."/>
            <person name="Varghese N."/>
            <person name="Mukherjee S."/>
            <person name="Reddy T.B.K."/>
            <person name="Daum C."/>
            <person name="Copeland A."/>
            <person name="Chen I.A."/>
            <person name="Ivanova N.N."/>
            <person name="Kyrpides N.C."/>
            <person name="Shapiro N."/>
            <person name="Eloe-Fadrosh E.A."/>
            <person name="Pietrasiak N."/>
        </authorList>
    </citation>
    <scope>NUCLEOTIDE SEQUENCE</scope>
    <source>
        <strain evidence="1">JT2-VF2</strain>
    </source>
</reference>
<reference evidence="1" key="1">
    <citation type="submission" date="2021-05" db="EMBL/GenBank/DDBJ databases">
        <authorList>
            <person name="Pietrasiak N."/>
            <person name="Ward R."/>
            <person name="Stajich J.E."/>
            <person name="Kurbessoian T."/>
        </authorList>
    </citation>
    <scope>NUCLEOTIDE SEQUENCE</scope>
    <source>
        <strain evidence="1">JT2-VF2</strain>
    </source>
</reference>
<sequence length="47" mass="5369">MSKFETFASNQQFINAWSYFASVCPKGEVLEANELVITWSGTDNFFI</sequence>
<organism evidence="1 2">
    <name type="scientific">Mojavia pulchra JT2-VF2</name>
    <dbReference type="NCBI Taxonomy" id="287848"/>
    <lineage>
        <taxon>Bacteria</taxon>
        <taxon>Bacillati</taxon>
        <taxon>Cyanobacteriota</taxon>
        <taxon>Cyanophyceae</taxon>
        <taxon>Nostocales</taxon>
        <taxon>Nostocaceae</taxon>
    </lineage>
</organism>
<gene>
    <name evidence="1" type="ORF">KME32_31430</name>
</gene>
<accession>A0A951UJX2</accession>
<comment type="caution">
    <text evidence="1">The sequence shown here is derived from an EMBL/GenBank/DDBJ whole genome shotgun (WGS) entry which is preliminary data.</text>
</comment>
<dbReference type="AlphaFoldDB" id="A0A951UJX2"/>
<evidence type="ECO:0000313" key="2">
    <source>
        <dbReference type="Proteomes" id="UP000715781"/>
    </source>
</evidence>
<protein>
    <submittedName>
        <fullName evidence="1">Uncharacterized protein</fullName>
    </submittedName>
</protein>
<evidence type="ECO:0000313" key="1">
    <source>
        <dbReference type="EMBL" id="MBW4565516.1"/>
    </source>
</evidence>
<dbReference type="Proteomes" id="UP000715781">
    <property type="component" value="Unassembled WGS sequence"/>
</dbReference>
<dbReference type="EMBL" id="JAHHHN010000039">
    <property type="protein sequence ID" value="MBW4565516.1"/>
    <property type="molecule type" value="Genomic_DNA"/>
</dbReference>
<proteinExistence type="predicted"/>